<name>A0AAN1UQJ0_AERVE</name>
<sequence>MALAIVRLGSPRLPDEGLRIGTVRRPPRGVPKSEFASQHWYDVWFPNLAPSSETMKLGQATETPAQWAAFGKQYKAEMAQPAARHDLALLAALSHTTNLSVGCYCEQESRCHRAILKELLVAAGAAIR</sequence>
<dbReference type="AlphaFoldDB" id="A0AAN1UQJ0"/>
<dbReference type="EMBL" id="CP033604">
    <property type="protein sequence ID" value="AYV38035.1"/>
    <property type="molecule type" value="Genomic_DNA"/>
</dbReference>
<dbReference type="Proteomes" id="UP000267614">
    <property type="component" value="Chromosome"/>
</dbReference>
<proteinExistence type="predicted"/>
<dbReference type="Pfam" id="PF22751">
    <property type="entry name" value="DUF488-N3a"/>
    <property type="match status" value="1"/>
</dbReference>
<evidence type="ECO:0000313" key="2">
    <source>
        <dbReference type="EMBL" id="AYV38035.1"/>
    </source>
</evidence>
<dbReference type="InterPro" id="IPR054495">
    <property type="entry name" value="DUF488-N3a"/>
</dbReference>
<evidence type="ECO:0000259" key="1">
    <source>
        <dbReference type="Pfam" id="PF22751"/>
    </source>
</evidence>
<organism evidence="2 3">
    <name type="scientific">Aeromonas veronii</name>
    <dbReference type="NCBI Taxonomy" id="654"/>
    <lineage>
        <taxon>Bacteria</taxon>
        <taxon>Pseudomonadati</taxon>
        <taxon>Pseudomonadota</taxon>
        <taxon>Gammaproteobacteria</taxon>
        <taxon>Aeromonadales</taxon>
        <taxon>Aeromonadaceae</taxon>
        <taxon>Aeromonas</taxon>
    </lineage>
</organism>
<reference evidence="2 3" key="1">
    <citation type="submission" date="2018-11" db="EMBL/GenBank/DDBJ databases">
        <title>Complete genome sequence of multidrug-resistant Aeromonas veronii strain MS-18-37.</title>
        <authorList>
            <person name="Abdelhamed H."/>
            <person name="Lawrence M."/>
            <person name="Waldbieser G."/>
        </authorList>
    </citation>
    <scope>NUCLEOTIDE SEQUENCE [LARGE SCALE GENOMIC DNA]</scope>
    <source>
        <strain evidence="2 3">MS-18-37</strain>
    </source>
</reference>
<gene>
    <name evidence="2" type="ORF">EFI48_15175</name>
</gene>
<evidence type="ECO:0000313" key="3">
    <source>
        <dbReference type="Proteomes" id="UP000267614"/>
    </source>
</evidence>
<feature type="domain" description="DUF488" evidence="1">
    <location>
        <begin position="4"/>
        <end position="122"/>
    </location>
</feature>
<accession>A0AAN1UQJ0</accession>
<protein>
    <submittedName>
        <fullName evidence="2">DUF488 family protein</fullName>
    </submittedName>
</protein>
<dbReference type="RefSeq" id="WP_123173504.1">
    <property type="nucleotide sequence ID" value="NZ_CP033604.1"/>
</dbReference>